<evidence type="ECO:0000256" key="2">
    <source>
        <dbReference type="ARBA" id="ARBA00022475"/>
    </source>
</evidence>
<dbReference type="Pfam" id="PF07983">
    <property type="entry name" value="X8"/>
    <property type="match status" value="1"/>
</dbReference>
<keyword evidence="13" id="KW-1185">Reference proteome</keyword>
<sequence length="580" mass="61590">MANHSTLCFFFLCLFVLCCSGTLVGLSYRERGDAGTIPFLKQEMSRSHIRIFVSDPRSLSTFTNSHESLDFYLNETLVKTLISSNPSAVSWLKTNLVDFLAKVEIKSIIASCGSLGQNEVPLLVSALKSIHSALGKIHLVGEVKVSVAFPLPFLEKWKNSNENDLHRILSFIKETNSFVMIEDSIDGDVSLGERFVQSAIKRATHAVSILPHKDVPLFLIIKSQAIPSSMELAQFTQTVSKHLEATSTKVSRRVIAFYAEVHAVEAFEQEQLKRGEEEIFPLSHREILGKFHIRRTLDDITSPPNQVFPTNPTSATPVVTTPDTPTIITVPSTIPAPPTNPAAMPMTVPTTTSVPLPPTNPANPGVTPITVPGAQPATYYPPPSGGVPVVNSIPPPATSNAPATSGQSWCVAKTGAAETALQSALDYACGMGADCSQIQQSGNCYNPNTLENHASYAFNSYYQKNPAPTSCDFGGAATLVNVNPSTGSCIFPSSSSSLTSSTPTTTTSSGTDMSGYGTPPSVLNSSSSSASSTGTSPLYGSETPPGANTASSSHPASLQPFLSFIVLVISLVTGNLSMCP</sequence>
<dbReference type="InterPro" id="IPR044788">
    <property type="entry name" value="X8_dom_prot"/>
</dbReference>
<keyword evidence="3" id="KW-0336">GPI-anchor</keyword>
<dbReference type="FunFam" id="1.20.58.1040:FF:000001">
    <property type="entry name" value="Glucan endo-1,3-beta-glucosidase 4"/>
    <property type="match status" value="1"/>
</dbReference>
<keyword evidence="6" id="KW-1015">Disulfide bond</keyword>
<evidence type="ECO:0000313" key="12">
    <source>
        <dbReference type="EMBL" id="KAK4282692.1"/>
    </source>
</evidence>
<evidence type="ECO:0000259" key="11">
    <source>
        <dbReference type="SMART" id="SM00768"/>
    </source>
</evidence>
<dbReference type="PANTHER" id="PTHR31044:SF120">
    <property type="entry name" value="CARBOHYDRATE-BINDING X8 DOMAIN SUPERFAMILY PROTEIN"/>
    <property type="match status" value="1"/>
</dbReference>
<comment type="subcellular location">
    <subcellularLocation>
        <location evidence="1">Cell membrane</location>
        <topology evidence="1">Lipid-anchor</topology>
        <topology evidence="1">GPI-anchor</topology>
    </subcellularLocation>
</comment>
<gene>
    <name evidence="12" type="ORF">QN277_014038</name>
</gene>
<accession>A0AAE1TEU1</accession>
<feature type="signal peptide" evidence="10">
    <location>
        <begin position="1"/>
        <end position="21"/>
    </location>
</feature>
<dbReference type="Gene3D" id="3.20.20.80">
    <property type="entry name" value="Glycosidases"/>
    <property type="match status" value="1"/>
</dbReference>
<evidence type="ECO:0000256" key="8">
    <source>
        <dbReference type="ARBA" id="ARBA00023288"/>
    </source>
</evidence>
<evidence type="ECO:0000313" key="13">
    <source>
        <dbReference type="Proteomes" id="UP001293593"/>
    </source>
</evidence>
<evidence type="ECO:0000256" key="6">
    <source>
        <dbReference type="ARBA" id="ARBA00023157"/>
    </source>
</evidence>
<comment type="caution">
    <text evidence="12">The sequence shown here is derived from an EMBL/GenBank/DDBJ whole genome shotgun (WGS) entry which is preliminary data.</text>
</comment>
<feature type="compositionally biased region" description="Low complexity" evidence="9">
    <location>
        <begin position="309"/>
        <end position="321"/>
    </location>
</feature>
<evidence type="ECO:0000256" key="3">
    <source>
        <dbReference type="ARBA" id="ARBA00022622"/>
    </source>
</evidence>
<reference evidence="12" key="1">
    <citation type="submission" date="2023-10" db="EMBL/GenBank/DDBJ databases">
        <title>Chromosome-level genome of the transformable northern wattle, Acacia crassicarpa.</title>
        <authorList>
            <person name="Massaro I."/>
            <person name="Sinha N.R."/>
            <person name="Poethig S."/>
            <person name="Leichty A.R."/>
        </authorList>
    </citation>
    <scope>NUCLEOTIDE SEQUENCE</scope>
    <source>
        <strain evidence="12">Acra3RX</strain>
        <tissue evidence="12">Leaf</tissue>
    </source>
</reference>
<evidence type="ECO:0000256" key="10">
    <source>
        <dbReference type="SAM" id="SignalP"/>
    </source>
</evidence>
<dbReference type="SMART" id="SM00768">
    <property type="entry name" value="X8"/>
    <property type="match status" value="1"/>
</dbReference>
<evidence type="ECO:0000256" key="9">
    <source>
        <dbReference type="SAM" id="MobiDB-lite"/>
    </source>
</evidence>
<dbReference type="GO" id="GO:0098552">
    <property type="term" value="C:side of membrane"/>
    <property type="evidence" value="ECO:0007669"/>
    <property type="project" value="UniProtKB-KW"/>
</dbReference>
<proteinExistence type="predicted"/>
<dbReference type="EMBL" id="JAWXYG010000002">
    <property type="protein sequence ID" value="KAK4282692.1"/>
    <property type="molecule type" value="Genomic_DNA"/>
</dbReference>
<keyword evidence="7" id="KW-0325">Glycoprotein</keyword>
<feature type="chain" id="PRO_5041946137" description="X8 domain-containing protein" evidence="10">
    <location>
        <begin position="22"/>
        <end position="580"/>
    </location>
</feature>
<dbReference type="Proteomes" id="UP001293593">
    <property type="component" value="Unassembled WGS sequence"/>
</dbReference>
<dbReference type="AlphaFoldDB" id="A0AAE1TEU1"/>
<feature type="region of interest" description="Disordered" evidence="9">
    <location>
        <begin position="492"/>
        <end position="553"/>
    </location>
</feature>
<dbReference type="Gene3D" id="1.20.58.1040">
    <property type="match status" value="1"/>
</dbReference>
<evidence type="ECO:0000256" key="4">
    <source>
        <dbReference type="ARBA" id="ARBA00022729"/>
    </source>
</evidence>
<feature type="region of interest" description="Disordered" evidence="9">
    <location>
        <begin position="302"/>
        <end position="321"/>
    </location>
</feature>
<feature type="compositionally biased region" description="Low complexity" evidence="9">
    <location>
        <begin position="492"/>
        <end position="537"/>
    </location>
</feature>
<name>A0AAE1TEU1_9FABA</name>
<dbReference type="PANTHER" id="PTHR31044">
    <property type="entry name" value="BETA-1,3 GLUCANASE"/>
    <property type="match status" value="1"/>
</dbReference>
<evidence type="ECO:0000256" key="7">
    <source>
        <dbReference type="ARBA" id="ARBA00023180"/>
    </source>
</evidence>
<keyword evidence="5" id="KW-0472">Membrane</keyword>
<dbReference type="GO" id="GO:0009506">
    <property type="term" value="C:plasmodesma"/>
    <property type="evidence" value="ECO:0007669"/>
    <property type="project" value="UniProtKB-ARBA"/>
</dbReference>
<evidence type="ECO:0000256" key="5">
    <source>
        <dbReference type="ARBA" id="ARBA00023136"/>
    </source>
</evidence>
<protein>
    <recommendedName>
        <fullName evidence="11">X8 domain-containing protein</fullName>
    </recommendedName>
</protein>
<organism evidence="12 13">
    <name type="scientific">Acacia crassicarpa</name>
    <name type="common">northern wattle</name>
    <dbReference type="NCBI Taxonomy" id="499986"/>
    <lineage>
        <taxon>Eukaryota</taxon>
        <taxon>Viridiplantae</taxon>
        <taxon>Streptophyta</taxon>
        <taxon>Embryophyta</taxon>
        <taxon>Tracheophyta</taxon>
        <taxon>Spermatophyta</taxon>
        <taxon>Magnoliopsida</taxon>
        <taxon>eudicotyledons</taxon>
        <taxon>Gunneridae</taxon>
        <taxon>Pentapetalae</taxon>
        <taxon>rosids</taxon>
        <taxon>fabids</taxon>
        <taxon>Fabales</taxon>
        <taxon>Fabaceae</taxon>
        <taxon>Caesalpinioideae</taxon>
        <taxon>mimosoid clade</taxon>
        <taxon>Acacieae</taxon>
        <taxon>Acacia</taxon>
    </lineage>
</organism>
<dbReference type="GO" id="GO:0005886">
    <property type="term" value="C:plasma membrane"/>
    <property type="evidence" value="ECO:0007669"/>
    <property type="project" value="UniProtKB-SubCell"/>
</dbReference>
<dbReference type="InterPro" id="IPR012946">
    <property type="entry name" value="X8"/>
</dbReference>
<keyword evidence="8" id="KW-0449">Lipoprotein</keyword>
<keyword evidence="4 10" id="KW-0732">Signal</keyword>
<feature type="domain" description="X8" evidence="11">
    <location>
        <begin position="408"/>
        <end position="491"/>
    </location>
</feature>
<keyword evidence="2" id="KW-1003">Cell membrane</keyword>
<evidence type="ECO:0000256" key="1">
    <source>
        <dbReference type="ARBA" id="ARBA00004609"/>
    </source>
</evidence>